<dbReference type="AlphaFoldDB" id="A0A538SBW4"/>
<dbReference type="InterPro" id="IPR052181">
    <property type="entry name" value="5hmC_binding"/>
</dbReference>
<evidence type="ECO:0000313" key="3">
    <source>
        <dbReference type="Proteomes" id="UP000320184"/>
    </source>
</evidence>
<dbReference type="PANTHER" id="PTHR14087:SF7">
    <property type="entry name" value="THYMOCYTE NUCLEAR PROTEIN 1"/>
    <property type="match status" value="1"/>
</dbReference>
<feature type="domain" description="EVE" evidence="1">
    <location>
        <begin position="3"/>
        <end position="131"/>
    </location>
</feature>
<dbReference type="EMBL" id="VBOT01000132">
    <property type="protein sequence ID" value="TMQ48862.1"/>
    <property type="molecule type" value="Genomic_DNA"/>
</dbReference>
<proteinExistence type="predicted"/>
<dbReference type="Proteomes" id="UP000320184">
    <property type="component" value="Unassembled WGS sequence"/>
</dbReference>
<sequence length="135" mass="14897">MAVFLFKTEPSTYSFVNLVRDKRTTWDGVSNPLALKHLREVRKGDTVVIYHTGDEKSAVGLATAASDPYPDPKAGDPKLVVVDLKPLRGLRSPVSLADFRSDPVLKTADLTRLPRLSVMPLTDAQLERLLQRADA</sequence>
<dbReference type="SUPFAM" id="SSF88697">
    <property type="entry name" value="PUA domain-like"/>
    <property type="match status" value="1"/>
</dbReference>
<dbReference type="InterPro" id="IPR015947">
    <property type="entry name" value="PUA-like_sf"/>
</dbReference>
<name>A0A538SBW4_UNCEI</name>
<evidence type="ECO:0000259" key="1">
    <source>
        <dbReference type="Pfam" id="PF01878"/>
    </source>
</evidence>
<organism evidence="2 3">
    <name type="scientific">Eiseniibacteriota bacterium</name>
    <dbReference type="NCBI Taxonomy" id="2212470"/>
    <lineage>
        <taxon>Bacteria</taxon>
        <taxon>Candidatus Eiseniibacteriota</taxon>
    </lineage>
</organism>
<comment type="caution">
    <text evidence="2">The sequence shown here is derived from an EMBL/GenBank/DDBJ whole genome shotgun (WGS) entry which is preliminary data.</text>
</comment>
<accession>A0A538SBW4</accession>
<gene>
    <name evidence="2" type="ORF">E6K73_11070</name>
</gene>
<dbReference type="InterPro" id="IPR002740">
    <property type="entry name" value="EVE_domain"/>
</dbReference>
<protein>
    <submittedName>
        <fullName evidence="2">EVE domain-containing protein</fullName>
    </submittedName>
</protein>
<dbReference type="Pfam" id="PF01878">
    <property type="entry name" value="EVE"/>
    <property type="match status" value="1"/>
</dbReference>
<evidence type="ECO:0000313" key="2">
    <source>
        <dbReference type="EMBL" id="TMQ48862.1"/>
    </source>
</evidence>
<dbReference type="PANTHER" id="PTHR14087">
    <property type="entry name" value="THYMOCYTE NUCLEAR PROTEIN 1"/>
    <property type="match status" value="1"/>
</dbReference>
<reference evidence="2 3" key="1">
    <citation type="journal article" date="2019" name="Nat. Microbiol.">
        <title>Mediterranean grassland soil C-N compound turnover is dependent on rainfall and depth, and is mediated by genomically divergent microorganisms.</title>
        <authorList>
            <person name="Diamond S."/>
            <person name="Andeer P.F."/>
            <person name="Li Z."/>
            <person name="Crits-Christoph A."/>
            <person name="Burstein D."/>
            <person name="Anantharaman K."/>
            <person name="Lane K.R."/>
            <person name="Thomas B.C."/>
            <person name="Pan C."/>
            <person name="Northen T.R."/>
            <person name="Banfield J.F."/>
        </authorList>
    </citation>
    <scope>NUCLEOTIDE SEQUENCE [LARGE SCALE GENOMIC DNA]</scope>
    <source>
        <strain evidence="2">WS_3</strain>
    </source>
</reference>
<dbReference type="Gene3D" id="3.10.590.10">
    <property type="entry name" value="ph1033 like domains"/>
    <property type="match status" value="1"/>
</dbReference>